<dbReference type="InterPro" id="IPR033880">
    <property type="entry name" value="SPFH_YdjI"/>
</dbReference>
<feature type="compositionally biased region" description="Basic and acidic residues" evidence="1">
    <location>
        <begin position="284"/>
        <end position="302"/>
    </location>
</feature>
<dbReference type="PANTHER" id="PTHR37826">
    <property type="entry name" value="FLOTILLIN BAND_7_5 DOMAIN PROTEIN"/>
    <property type="match status" value="1"/>
</dbReference>
<protein>
    <recommendedName>
        <fullName evidence="2">SPFH domain-containing protein</fullName>
    </recommendedName>
</protein>
<name>A0ABQ0BK76_9FIRM</name>
<accession>A0ABQ0BK76</accession>
<keyword evidence="4" id="KW-1185">Reference proteome</keyword>
<reference evidence="3 4" key="1">
    <citation type="submission" date="2024-04" db="EMBL/GenBank/DDBJ databases">
        <title>Defined microbial consortia suppress multidrug-resistant proinflammatory Enterobacteriaceae via ecological control.</title>
        <authorList>
            <person name="Furuichi M."/>
            <person name="Kawaguchi T."/>
            <person name="Pust M."/>
            <person name="Yasuma K."/>
            <person name="Plichta D."/>
            <person name="Hasegawa N."/>
            <person name="Ohya T."/>
            <person name="Bhattarai S."/>
            <person name="Sasajima S."/>
            <person name="Aoto Y."/>
            <person name="Tuganbaev T."/>
            <person name="Yaginuma M."/>
            <person name="Ueda M."/>
            <person name="Okahashi N."/>
            <person name="Amafuji K."/>
            <person name="Kiridooshi Y."/>
            <person name="Sugita K."/>
            <person name="Strazar M."/>
            <person name="Skelly A."/>
            <person name="Suda W."/>
            <person name="Hattori M."/>
            <person name="Nakamoto N."/>
            <person name="Caballero S."/>
            <person name="Norman J."/>
            <person name="Olle B."/>
            <person name="Tanoue T."/>
            <person name="Arita M."/>
            <person name="Bucci V."/>
            <person name="Atarashi K."/>
            <person name="Xavier R."/>
            <person name="Honda K."/>
        </authorList>
    </citation>
    <scope>NUCLEOTIDE SEQUENCE [LARGE SCALE GENOMIC DNA]</scope>
    <source>
        <strain evidence="4">k04-0078-D8-1</strain>
    </source>
</reference>
<dbReference type="Gene3D" id="3.30.479.30">
    <property type="entry name" value="Band 7 domain"/>
    <property type="match status" value="1"/>
</dbReference>
<gene>
    <name evidence="3" type="ORF">K040078D81_59700</name>
</gene>
<evidence type="ECO:0000313" key="3">
    <source>
        <dbReference type="EMBL" id="GAA6411853.1"/>
    </source>
</evidence>
<dbReference type="SUPFAM" id="SSF117892">
    <property type="entry name" value="Band 7/SPFH domain"/>
    <property type="match status" value="1"/>
</dbReference>
<proteinExistence type="predicted"/>
<organism evidence="3 4">
    <name type="scientific">Blautia hominis</name>
    <dbReference type="NCBI Taxonomy" id="2025493"/>
    <lineage>
        <taxon>Bacteria</taxon>
        <taxon>Bacillati</taxon>
        <taxon>Bacillota</taxon>
        <taxon>Clostridia</taxon>
        <taxon>Lachnospirales</taxon>
        <taxon>Lachnospiraceae</taxon>
        <taxon>Blautia</taxon>
    </lineage>
</organism>
<dbReference type="InterPro" id="IPR036013">
    <property type="entry name" value="Band_7/SPFH_dom_sf"/>
</dbReference>
<sequence length="344" mass="38043">MGLGSFLKNQFIDVIEFVDNSPNKLLVHKFTRQGDEIKQGARLIVRNGQAAVFVHRGQIADVFGPGNYKLDTRNLPLLSALAALPYLFNSPIKSDLYFINTTQFINNRWGTKNPIIKRDADMGMVRITSFGSFAFKVTDPKTFMTELYGARNLNMTYDIIQYLISFVGEAIAQCLGESSNSVLDLATHYRQLSAMITPYVNEKAKVYGIEVVQAVIENIGLPKEVEKLIDEQSGIGLAARDMDTFVQYQSARAIRDAAQQKGGLAGIGAGMAVGRTVAKNINESLDKPSKKNASKQDADNKKVSKAQNTGSVADKLVKYKELLDKGILTQEEFDEVKSMLLKEI</sequence>
<dbReference type="CDD" id="cd03408">
    <property type="entry name" value="SPFH_like_u1"/>
    <property type="match status" value="1"/>
</dbReference>
<feature type="region of interest" description="Disordered" evidence="1">
    <location>
        <begin position="282"/>
        <end position="307"/>
    </location>
</feature>
<evidence type="ECO:0000259" key="2">
    <source>
        <dbReference type="Pfam" id="PF13421"/>
    </source>
</evidence>
<evidence type="ECO:0000256" key="1">
    <source>
        <dbReference type="SAM" id="MobiDB-lite"/>
    </source>
</evidence>
<dbReference type="Pfam" id="PF13421">
    <property type="entry name" value="Band_7_1"/>
    <property type="match status" value="1"/>
</dbReference>
<evidence type="ECO:0000313" key="4">
    <source>
        <dbReference type="Proteomes" id="UP001600943"/>
    </source>
</evidence>
<comment type="caution">
    <text evidence="3">The sequence shown here is derived from an EMBL/GenBank/DDBJ whole genome shotgun (WGS) entry which is preliminary data.</text>
</comment>
<dbReference type="Proteomes" id="UP001600943">
    <property type="component" value="Unassembled WGS sequence"/>
</dbReference>
<dbReference type="PANTHER" id="PTHR37826:SF2">
    <property type="entry name" value="ZINC-RIBBON DOMAIN-CONTAINING PROTEIN"/>
    <property type="match status" value="1"/>
</dbReference>
<dbReference type="EMBL" id="BAABYW010000002">
    <property type="protein sequence ID" value="GAA6411853.1"/>
    <property type="molecule type" value="Genomic_DNA"/>
</dbReference>
<feature type="domain" description="SPFH" evidence="2">
    <location>
        <begin position="27"/>
        <end position="235"/>
    </location>
</feature>
<dbReference type="RefSeq" id="WP_390410502.1">
    <property type="nucleotide sequence ID" value="NZ_BAABYW010000002.1"/>
</dbReference>